<evidence type="ECO:0000313" key="10">
    <source>
        <dbReference type="Proteomes" id="UP000694844"/>
    </source>
</evidence>
<dbReference type="Pfam" id="PF00270">
    <property type="entry name" value="DEAD"/>
    <property type="match status" value="1"/>
</dbReference>
<dbReference type="PANTHER" id="PTHR13710">
    <property type="entry name" value="DNA HELICASE RECQ FAMILY MEMBER"/>
    <property type="match status" value="1"/>
</dbReference>
<dbReference type="GO" id="GO:0005737">
    <property type="term" value="C:cytoplasm"/>
    <property type="evidence" value="ECO:0007669"/>
    <property type="project" value="TreeGrafter"/>
</dbReference>
<dbReference type="InterPro" id="IPR014001">
    <property type="entry name" value="Helicase_ATP-bd"/>
</dbReference>
<feature type="domain" description="Helicase C-terminal" evidence="9">
    <location>
        <begin position="214"/>
        <end position="393"/>
    </location>
</feature>
<evidence type="ECO:0000256" key="2">
    <source>
        <dbReference type="ARBA" id="ARBA00022741"/>
    </source>
</evidence>
<keyword evidence="3" id="KW-0378">Hydrolase</keyword>
<dbReference type="CDD" id="cd17920">
    <property type="entry name" value="DEXHc_RecQ"/>
    <property type="match status" value="1"/>
</dbReference>
<evidence type="ECO:0000259" key="9">
    <source>
        <dbReference type="PROSITE" id="PS51194"/>
    </source>
</evidence>
<dbReference type="PROSITE" id="PS51192">
    <property type="entry name" value="HELICASE_ATP_BIND_1"/>
    <property type="match status" value="1"/>
</dbReference>
<organism evidence="10 11">
    <name type="scientific">Crassostrea virginica</name>
    <name type="common">Eastern oyster</name>
    <dbReference type="NCBI Taxonomy" id="6565"/>
    <lineage>
        <taxon>Eukaryota</taxon>
        <taxon>Metazoa</taxon>
        <taxon>Spiralia</taxon>
        <taxon>Lophotrochozoa</taxon>
        <taxon>Mollusca</taxon>
        <taxon>Bivalvia</taxon>
        <taxon>Autobranchia</taxon>
        <taxon>Pteriomorphia</taxon>
        <taxon>Ostreida</taxon>
        <taxon>Ostreoidea</taxon>
        <taxon>Ostreidae</taxon>
        <taxon>Crassostrea</taxon>
    </lineage>
</organism>
<dbReference type="OrthoDB" id="10040197at2759"/>
<protein>
    <recommendedName>
        <fullName evidence="7">DNA 3'-5' helicase</fullName>
        <ecNumber evidence="7">5.6.2.4</ecNumber>
    </recommendedName>
</protein>
<keyword evidence="5" id="KW-0238">DNA-binding</keyword>
<dbReference type="GO" id="GO:0003677">
    <property type="term" value="F:DNA binding"/>
    <property type="evidence" value="ECO:0007669"/>
    <property type="project" value="UniProtKB-KW"/>
</dbReference>
<comment type="catalytic activity">
    <reaction evidence="6">
        <text>Couples ATP hydrolysis with the unwinding of duplex DNA by translocating in the 3'-5' direction.</text>
        <dbReference type="EC" id="5.6.2.4"/>
    </reaction>
</comment>
<gene>
    <name evidence="11" type="primary">LOC111126010</name>
</gene>
<evidence type="ECO:0000259" key="8">
    <source>
        <dbReference type="PROSITE" id="PS51192"/>
    </source>
</evidence>
<dbReference type="AlphaFoldDB" id="A0A8B8DGI9"/>
<dbReference type="GO" id="GO:0009378">
    <property type="term" value="F:four-way junction helicase activity"/>
    <property type="evidence" value="ECO:0007669"/>
    <property type="project" value="TreeGrafter"/>
</dbReference>
<reference evidence="11" key="1">
    <citation type="submission" date="2025-08" db="UniProtKB">
        <authorList>
            <consortium name="RefSeq"/>
        </authorList>
    </citation>
    <scope>IDENTIFICATION</scope>
    <source>
        <tissue evidence="11">Whole sample</tissue>
    </source>
</reference>
<name>A0A8B8DGI9_CRAVI</name>
<dbReference type="Pfam" id="PF00271">
    <property type="entry name" value="Helicase_C"/>
    <property type="match status" value="1"/>
</dbReference>
<dbReference type="Gene3D" id="3.40.50.300">
    <property type="entry name" value="P-loop containing nucleotide triphosphate hydrolases"/>
    <property type="match status" value="2"/>
</dbReference>
<dbReference type="GO" id="GO:0016787">
    <property type="term" value="F:hydrolase activity"/>
    <property type="evidence" value="ECO:0007669"/>
    <property type="project" value="UniProtKB-KW"/>
</dbReference>
<dbReference type="GO" id="GO:0000723">
    <property type="term" value="P:telomere maintenance"/>
    <property type="evidence" value="ECO:0007669"/>
    <property type="project" value="TreeGrafter"/>
</dbReference>
<dbReference type="InterPro" id="IPR011545">
    <property type="entry name" value="DEAD/DEAH_box_helicase_dom"/>
</dbReference>
<evidence type="ECO:0000256" key="6">
    <source>
        <dbReference type="ARBA" id="ARBA00034617"/>
    </source>
</evidence>
<evidence type="ECO:0000256" key="5">
    <source>
        <dbReference type="ARBA" id="ARBA00023125"/>
    </source>
</evidence>
<dbReference type="GO" id="GO:0005654">
    <property type="term" value="C:nucleoplasm"/>
    <property type="evidence" value="ECO:0007669"/>
    <property type="project" value="TreeGrafter"/>
</dbReference>
<evidence type="ECO:0000313" key="11">
    <source>
        <dbReference type="RefSeq" id="XP_022326071.1"/>
    </source>
</evidence>
<dbReference type="SUPFAM" id="SSF52540">
    <property type="entry name" value="P-loop containing nucleoside triphosphate hydrolases"/>
    <property type="match status" value="1"/>
</dbReference>
<evidence type="ECO:0000256" key="1">
    <source>
        <dbReference type="ARBA" id="ARBA00005446"/>
    </source>
</evidence>
<keyword evidence="2" id="KW-0547">Nucleotide-binding</keyword>
<dbReference type="RefSeq" id="XP_022326071.1">
    <property type="nucleotide sequence ID" value="XM_022470363.1"/>
</dbReference>
<comment type="similarity">
    <text evidence="1">Belongs to the helicase family. RecQ subfamily.</text>
</comment>
<dbReference type="GO" id="GO:0043138">
    <property type="term" value="F:3'-5' DNA helicase activity"/>
    <property type="evidence" value="ECO:0007669"/>
    <property type="project" value="UniProtKB-EC"/>
</dbReference>
<dbReference type="Proteomes" id="UP000694844">
    <property type="component" value="Chromosome 3"/>
</dbReference>
<dbReference type="PROSITE" id="PS51194">
    <property type="entry name" value="HELICASE_CTER"/>
    <property type="match status" value="1"/>
</dbReference>
<keyword evidence="4" id="KW-0067">ATP-binding</keyword>
<dbReference type="GO" id="GO:0000724">
    <property type="term" value="P:double-strand break repair via homologous recombination"/>
    <property type="evidence" value="ECO:0007669"/>
    <property type="project" value="TreeGrafter"/>
</dbReference>
<evidence type="ECO:0000256" key="7">
    <source>
        <dbReference type="ARBA" id="ARBA00034808"/>
    </source>
</evidence>
<dbReference type="InterPro" id="IPR001650">
    <property type="entry name" value="Helicase_C-like"/>
</dbReference>
<sequence>MSWKEKVPKVLTEHNFSIELKSEQMEIISAIMDGKDVFAQLPTGYGKSLIYTLLPLLMDEINPKNKHTILVISPLRALMIDQVHSLGEHDVKASALLDSSPQDIEGSSIIFASPEATLLPKWKRLIRKTTISAVVFDEAHCISQWGLDFRPDYRKVSTLQSWLSAPTLVPTATATEKIQSDVFEVLGLSEETEVVAALPDRPNIFLHTDCVIENFKEALNWLPGHLQSSPNAVKKIIVYVHSINACQQIFNWILDELGENIFCGEKASNNKIADMFHAHSDEDSKQRIMEHFVSKDGNLKVLISTVAFGMGVNIRDVDMVVHWGVPPSSLSYWQEIGRCARDGREGYAICYAYKRSVTNCKEESLKSLMTKGVTGCIRENILERFQLKGIKDSAMLHLSKYRNKSHENCTEICTCGRCQCCTACASLCKCEKKIHDRLQHFLEH</sequence>
<dbReference type="InterPro" id="IPR027417">
    <property type="entry name" value="P-loop_NTPase"/>
</dbReference>
<dbReference type="InterPro" id="IPR002464">
    <property type="entry name" value="DNA/RNA_helicase_DEAH_CS"/>
</dbReference>
<dbReference type="PROSITE" id="PS00690">
    <property type="entry name" value="DEAH_ATP_HELICASE"/>
    <property type="match status" value="1"/>
</dbReference>
<dbReference type="SMART" id="SM00487">
    <property type="entry name" value="DEXDc"/>
    <property type="match status" value="1"/>
</dbReference>
<dbReference type="GO" id="GO:0005694">
    <property type="term" value="C:chromosome"/>
    <property type="evidence" value="ECO:0007669"/>
    <property type="project" value="TreeGrafter"/>
</dbReference>
<dbReference type="GO" id="GO:0005524">
    <property type="term" value="F:ATP binding"/>
    <property type="evidence" value="ECO:0007669"/>
    <property type="project" value="UniProtKB-KW"/>
</dbReference>
<evidence type="ECO:0000256" key="3">
    <source>
        <dbReference type="ARBA" id="ARBA00022801"/>
    </source>
</evidence>
<accession>A0A8B8DGI9</accession>
<dbReference type="GeneID" id="111126010"/>
<dbReference type="SMART" id="SM00490">
    <property type="entry name" value="HELICc"/>
    <property type="match status" value="1"/>
</dbReference>
<evidence type="ECO:0000256" key="4">
    <source>
        <dbReference type="ARBA" id="ARBA00022840"/>
    </source>
</evidence>
<dbReference type="KEGG" id="cvn:111126010"/>
<keyword evidence="10" id="KW-1185">Reference proteome</keyword>
<dbReference type="EC" id="5.6.2.4" evidence="7"/>
<feature type="domain" description="Helicase ATP-binding" evidence="8">
    <location>
        <begin position="28"/>
        <end position="192"/>
    </location>
</feature>
<proteinExistence type="inferred from homology"/>
<dbReference type="PANTHER" id="PTHR13710:SF157">
    <property type="entry name" value="DNA HELICASE"/>
    <property type="match status" value="1"/>
</dbReference>